<feature type="domain" description="Flagellar hook-length control protein-like C-terminal" evidence="5">
    <location>
        <begin position="349"/>
        <end position="431"/>
    </location>
</feature>
<dbReference type="EMBL" id="QYYH01000001">
    <property type="protein sequence ID" value="RJY19590.1"/>
    <property type="molecule type" value="Genomic_DNA"/>
</dbReference>
<name>A0A3A6TYH7_9GAMM</name>
<dbReference type="GO" id="GO:0044780">
    <property type="term" value="P:bacterial-type flagellum assembly"/>
    <property type="evidence" value="ECO:0007669"/>
    <property type="project" value="InterPro"/>
</dbReference>
<organism evidence="6 7">
    <name type="scientific">Parashewanella spongiae</name>
    <dbReference type="NCBI Taxonomy" id="342950"/>
    <lineage>
        <taxon>Bacteria</taxon>
        <taxon>Pseudomonadati</taxon>
        <taxon>Pseudomonadota</taxon>
        <taxon>Gammaproteobacteria</taxon>
        <taxon>Alteromonadales</taxon>
        <taxon>Shewanellaceae</taxon>
        <taxon>Parashewanella</taxon>
    </lineage>
</organism>
<dbReference type="AlphaFoldDB" id="A0A3A6TYH7"/>
<dbReference type="PRINTS" id="PR01007">
    <property type="entry name" value="FLGHOOKFLIK"/>
</dbReference>
<evidence type="ECO:0000256" key="1">
    <source>
        <dbReference type="ARBA" id="ARBA00003944"/>
    </source>
</evidence>
<dbReference type="OrthoDB" id="1792985at2"/>
<evidence type="ECO:0000259" key="5">
    <source>
        <dbReference type="Pfam" id="PF02120"/>
    </source>
</evidence>
<accession>A0A3A6TYH7</accession>
<keyword evidence="3" id="KW-1005">Bacterial flagellum biogenesis</keyword>
<evidence type="ECO:0000256" key="4">
    <source>
        <dbReference type="SAM" id="MobiDB-lite"/>
    </source>
</evidence>
<feature type="compositionally biased region" description="Polar residues" evidence="4">
    <location>
        <begin position="426"/>
        <end position="451"/>
    </location>
</feature>
<evidence type="ECO:0000256" key="2">
    <source>
        <dbReference type="ARBA" id="ARBA00009149"/>
    </source>
</evidence>
<evidence type="ECO:0000313" key="6">
    <source>
        <dbReference type="EMBL" id="RJY19590.1"/>
    </source>
</evidence>
<reference evidence="6 7" key="1">
    <citation type="submission" date="2018-09" db="EMBL/GenBank/DDBJ databases">
        <title>Phylogeny of the Shewanellaceae, and recommendation for two new genera, Pseudoshewanella and Parashewanella.</title>
        <authorList>
            <person name="Wang G."/>
        </authorList>
    </citation>
    <scope>NUCLEOTIDE SEQUENCE [LARGE SCALE GENOMIC DNA]</scope>
    <source>
        <strain evidence="6 7">KCTC 22492</strain>
    </source>
</reference>
<protein>
    <recommendedName>
        <fullName evidence="5">Flagellar hook-length control protein-like C-terminal domain-containing protein</fullName>
    </recommendedName>
</protein>
<comment type="function">
    <text evidence="1">Controls the length of the flagellar hook.</text>
</comment>
<dbReference type="Pfam" id="PF02120">
    <property type="entry name" value="Flg_hook"/>
    <property type="match status" value="1"/>
</dbReference>
<dbReference type="CDD" id="cd17470">
    <property type="entry name" value="T3SS_Flik_C"/>
    <property type="match status" value="1"/>
</dbReference>
<keyword evidence="7" id="KW-1185">Reference proteome</keyword>
<dbReference type="InterPro" id="IPR052563">
    <property type="entry name" value="FliK"/>
</dbReference>
<comment type="caution">
    <text evidence="6">The sequence shown here is derived from an EMBL/GenBank/DDBJ whole genome shotgun (WGS) entry which is preliminary data.</text>
</comment>
<evidence type="ECO:0000256" key="3">
    <source>
        <dbReference type="ARBA" id="ARBA00022795"/>
    </source>
</evidence>
<feature type="region of interest" description="Disordered" evidence="4">
    <location>
        <begin position="425"/>
        <end position="451"/>
    </location>
</feature>
<gene>
    <name evidence="6" type="ORF">D5R81_00360</name>
</gene>
<dbReference type="Gene3D" id="3.30.750.140">
    <property type="match status" value="1"/>
</dbReference>
<dbReference type="InterPro" id="IPR001635">
    <property type="entry name" value="Flag_hook_Flik"/>
</dbReference>
<dbReference type="GO" id="GO:0009424">
    <property type="term" value="C:bacterial-type flagellum hook"/>
    <property type="evidence" value="ECO:0007669"/>
    <property type="project" value="InterPro"/>
</dbReference>
<dbReference type="InterPro" id="IPR021136">
    <property type="entry name" value="Flagellar_hook_control-like_C"/>
</dbReference>
<comment type="similarity">
    <text evidence="2">Belongs to the FliK family.</text>
</comment>
<evidence type="ECO:0000313" key="7">
    <source>
        <dbReference type="Proteomes" id="UP000273022"/>
    </source>
</evidence>
<sequence>MEVVVAQVNEMILSTGENLVLSNSKATQSYASVNELTASDKLDSGFSTILAEESVNPIREVSPSPLPEKTPFSELLTDDLSGNGNVKEETTPDKLLIQISAAQSYNTDLDESPSVSGQILPHLPQTELAKEADIKSQTEFSDNLLSHSELISADSIEVPTQVAQVPQSGINTAGQDTQNIVATNTSMIQPKLEPASTPQQALSSSLESTTDVSAKTFSNSELGKTLSGDVDGKAGVIKDLSQGGSNEVAKQTPIHTPIQTPIKLATEPVASEVLDGDFQVDEGELLNSLEKASSNSQNNSSQLTSGMNLLNRAEGRVDTPQLQVSLKQAGEQTPPMQEMIQRFSPVMKQQLIAMVNNGIGQAEIRLDPPELGHMLVKIQVQQDQTQVQFHVTQPGAKELLEQATPRLRDMLAEQGMELSDSEISYHDNNSQERGGQGSEQDGNSSLNSGWNETATNDEQLVLNIASTEASGIDYYA</sequence>
<proteinExistence type="inferred from homology"/>
<dbReference type="InterPro" id="IPR038610">
    <property type="entry name" value="FliK-like_C_sf"/>
</dbReference>
<dbReference type="PANTHER" id="PTHR37533">
    <property type="entry name" value="FLAGELLAR HOOK-LENGTH CONTROL PROTEIN"/>
    <property type="match status" value="1"/>
</dbReference>
<dbReference type="PANTHER" id="PTHR37533:SF2">
    <property type="entry name" value="FLAGELLAR HOOK-LENGTH CONTROL PROTEIN"/>
    <property type="match status" value="1"/>
</dbReference>
<dbReference type="Proteomes" id="UP000273022">
    <property type="component" value="Unassembled WGS sequence"/>
</dbReference>